<proteinExistence type="predicted"/>
<reference evidence="1" key="1">
    <citation type="journal article" date="2022" name="Syst. Appl. Microbiol.">
        <title>Natronocalculus amylovorans gen. nov., sp. nov., and Natranaeroarchaeum aerophilus sp. nov., dominant culturable amylolytic natronoarchaea from hypersaline soda lakes in southwestern Siberia.</title>
        <authorList>
            <person name="Sorokin D.Y."/>
            <person name="Elcheninov A.G."/>
            <person name="Khizhniak T.V."/>
            <person name="Koenen M."/>
            <person name="Bale N.J."/>
            <person name="Damste J.S.S."/>
            <person name="Kublanov I.V."/>
        </authorList>
    </citation>
    <scope>NUCLEOTIDE SEQUENCE</scope>
    <source>
        <strain evidence="1">AArc-St2</strain>
    </source>
</reference>
<evidence type="ECO:0008006" key="3">
    <source>
        <dbReference type="Google" id="ProtNLM"/>
    </source>
</evidence>
<evidence type="ECO:0000313" key="2">
    <source>
        <dbReference type="Proteomes" id="UP001203207"/>
    </source>
</evidence>
<protein>
    <recommendedName>
        <fullName evidence="3">PIN domain-containing protein</fullName>
    </recommendedName>
</protein>
<comment type="caution">
    <text evidence="1">The sequence shown here is derived from an EMBL/GenBank/DDBJ whole genome shotgun (WGS) entry which is preliminary data.</text>
</comment>
<keyword evidence="2" id="KW-1185">Reference proteome</keyword>
<evidence type="ECO:0000313" key="1">
    <source>
        <dbReference type="EMBL" id="MCL9818341.1"/>
    </source>
</evidence>
<keyword evidence="1" id="KW-0614">Plasmid</keyword>
<gene>
    <name evidence="1" type="ORF">AArcSt2_15470</name>
</gene>
<sequence length="211" mass="24143">MIIDLPDSNILIQAIVWDNSKAEDYLYDIVRAKRYAYIPRYVIVETYNKSTVASSKRGESHCLDMLEYLHSLDTTLMANPRNVLGHSRFYQYYTEWNDYSVTPNNLSNVRNSSMALILSDILDNLERKDAPILAEAHKICRLSEPAVLTKLGGQSEDDLYKHQEEMVFAAKLASNSIYDLDCRIHTNDEDFSDVDPSQIGIDNVVIKEVDL</sequence>
<geneLocation type="plasmid" evidence="1">
    <name>pAArc-St2</name>
</geneLocation>
<dbReference type="RefSeq" id="WP_250586044.1">
    <property type="nucleotide sequence ID" value="NZ_JAKRVX010000010.1"/>
</dbReference>
<name>A0AAE3FZS0_9EURY</name>
<dbReference type="EMBL" id="JAKRVX010000010">
    <property type="protein sequence ID" value="MCL9818341.1"/>
    <property type="molecule type" value="Genomic_DNA"/>
</dbReference>
<accession>A0AAE3FZS0</accession>
<organism evidence="1 2">
    <name type="scientific">Natronocalculus amylovorans</name>
    <dbReference type="NCBI Taxonomy" id="2917812"/>
    <lineage>
        <taxon>Archaea</taxon>
        <taxon>Methanobacteriati</taxon>
        <taxon>Methanobacteriota</taxon>
        <taxon>Stenosarchaea group</taxon>
        <taxon>Halobacteria</taxon>
        <taxon>Halobacteriales</taxon>
        <taxon>Haloferacaceae</taxon>
        <taxon>Natronocalculus</taxon>
    </lineage>
</organism>
<dbReference type="Proteomes" id="UP001203207">
    <property type="component" value="Unassembled WGS sequence"/>
</dbReference>
<reference evidence="1" key="2">
    <citation type="submission" date="2022-02" db="EMBL/GenBank/DDBJ databases">
        <authorList>
            <person name="Elcheninov A.G."/>
            <person name="Sorokin D.Y."/>
            <person name="Kublanov I.V."/>
        </authorList>
    </citation>
    <scope>NUCLEOTIDE SEQUENCE</scope>
    <source>
        <strain evidence="1">AArc-St2</strain>
        <plasmid evidence="1">pAArc-St2</plasmid>
    </source>
</reference>
<dbReference type="AlphaFoldDB" id="A0AAE3FZS0"/>